<dbReference type="Proteomes" id="UP000010880">
    <property type="component" value="Chromosome"/>
</dbReference>
<organism evidence="2 3">
    <name type="scientific">Halobacteroides halobius (strain ATCC 35273 / DSM 5150 / MD-1)</name>
    <dbReference type="NCBI Taxonomy" id="748449"/>
    <lineage>
        <taxon>Bacteria</taxon>
        <taxon>Bacillati</taxon>
        <taxon>Bacillota</taxon>
        <taxon>Clostridia</taxon>
        <taxon>Halanaerobiales</taxon>
        <taxon>Halobacteroidaceae</taxon>
        <taxon>Halobacteroides</taxon>
    </lineage>
</organism>
<evidence type="ECO:0000313" key="2">
    <source>
        <dbReference type="EMBL" id="AGB40439.1"/>
    </source>
</evidence>
<feature type="region of interest" description="Disordered" evidence="1">
    <location>
        <begin position="87"/>
        <end position="117"/>
    </location>
</feature>
<sequence length="117" mass="13713">MVFSLISKLKDKLEKLFKKECHCRNEDEIHLDLDGLEIDMERCFAYDRPHEVTVVVPRAEIRKRLETEDKTKELEILLNSITIVHSPYRSSDEGEGPPPQPPEIPRDDEEEGDQEKR</sequence>
<reference evidence="3" key="1">
    <citation type="submission" date="2012-02" db="EMBL/GenBank/DDBJ databases">
        <title>The complete genome of Halobacteroides halobius DSM 5150.</title>
        <authorList>
            <person name="Lucas S."/>
            <person name="Copeland A."/>
            <person name="Lapidus A."/>
            <person name="Glavina del Rio T."/>
            <person name="Dalin E."/>
            <person name="Tice H."/>
            <person name="Bruce D."/>
            <person name="Goodwin L."/>
            <person name="Pitluck S."/>
            <person name="Peters L."/>
            <person name="Mikhailova N."/>
            <person name="Gu W."/>
            <person name="Kyrpides N."/>
            <person name="Mavromatis K."/>
            <person name="Ivanova N."/>
            <person name="Brettin T."/>
            <person name="Detter J.C."/>
            <person name="Han C."/>
            <person name="Larimer F."/>
            <person name="Land M."/>
            <person name="Hauser L."/>
            <person name="Markowitz V."/>
            <person name="Cheng J.-F."/>
            <person name="Hugenholtz P."/>
            <person name="Woyke T."/>
            <person name="Wu D."/>
            <person name="Tindall B."/>
            <person name="Pomrenke H."/>
            <person name="Brambilla E."/>
            <person name="Klenk H.-P."/>
            <person name="Eisen J.A."/>
        </authorList>
    </citation>
    <scope>NUCLEOTIDE SEQUENCE [LARGE SCALE GENOMIC DNA]</scope>
    <source>
        <strain evidence="3">ATCC 35273 / DSM 5150 / MD-1</strain>
    </source>
</reference>
<dbReference type="OrthoDB" id="1787464at2"/>
<dbReference type="STRING" id="748449.Halha_0447"/>
<dbReference type="HOGENOM" id="CLU_157161_0_0_9"/>
<dbReference type="KEGG" id="hhl:Halha_0447"/>
<gene>
    <name evidence="2" type="ordered locus">Halha_0447</name>
</gene>
<evidence type="ECO:0000313" key="3">
    <source>
        <dbReference type="Proteomes" id="UP000010880"/>
    </source>
</evidence>
<keyword evidence="3" id="KW-1185">Reference proteome</keyword>
<dbReference type="RefSeq" id="WP_015326165.1">
    <property type="nucleotide sequence ID" value="NC_019978.1"/>
</dbReference>
<evidence type="ECO:0000256" key="1">
    <source>
        <dbReference type="SAM" id="MobiDB-lite"/>
    </source>
</evidence>
<protein>
    <submittedName>
        <fullName evidence="2">Uncharacterized protein</fullName>
    </submittedName>
</protein>
<dbReference type="PATRIC" id="fig|748449.3.peg.417"/>
<accession>L0K7W0</accession>
<proteinExistence type="predicted"/>
<dbReference type="AlphaFoldDB" id="L0K7W0"/>
<feature type="compositionally biased region" description="Acidic residues" evidence="1">
    <location>
        <begin position="106"/>
        <end position="117"/>
    </location>
</feature>
<dbReference type="EMBL" id="CP003359">
    <property type="protein sequence ID" value="AGB40439.1"/>
    <property type="molecule type" value="Genomic_DNA"/>
</dbReference>
<name>L0K7W0_HALHC</name>